<name>A0AAV5TLJ9_9BILA</name>
<dbReference type="Pfam" id="PF18028">
    <property type="entry name" value="Zmiz1_N"/>
    <property type="match status" value="1"/>
</dbReference>
<dbReference type="Proteomes" id="UP001432027">
    <property type="component" value="Unassembled WGS sequence"/>
</dbReference>
<keyword evidence="3" id="KW-1185">Reference proteome</keyword>
<sequence length="93" mass="10946">MRMESDSEEDEKRNLSLDEYGEHVRQNNLRLVTLTQCISKEVTFASACKELHEWCKDPRAFTSNFEENLIQALQRTYLLDDPQPVNNLDQLRS</sequence>
<evidence type="ECO:0000313" key="2">
    <source>
        <dbReference type="EMBL" id="GMS95245.1"/>
    </source>
</evidence>
<accession>A0AAV5TLJ9</accession>
<evidence type="ECO:0000313" key="3">
    <source>
        <dbReference type="Proteomes" id="UP001432027"/>
    </source>
</evidence>
<gene>
    <name evidence="2" type="ORF">PENTCL1PPCAC_17420</name>
</gene>
<protein>
    <recommendedName>
        <fullName evidence="1">ZMIZ1 N-terminal domain-containing protein</fullName>
    </recommendedName>
</protein>
<proteinExistence type="predicted"/>
<dbReference type="InterPro" id="IPR040797">
    <property type="entry name" value="ZMIZ1_N"/>
</dbReference>
<evidence type="ECO:0000259" key="1">
    <source>
        <dbReference type="Pfam" id="PF18028"/>
    </source>
</evidence>
<comment type="caution">
    <text evidence="2">The sequence shown here is derived from an EMBL/GenBank/DDBJ whole genome shotgun (WGS) entry which is preliminary data.</text>
</comment>
<reference evidence="2" key="1">
    <citation type="submission" date="2023-10" db="EMBL/GenBank/DDBJ databases">
        <title>Genome assembly of Pristionchus species.</title>
        <authorList>
            <person name="Yoshida K."/>
            <person name="Sommer R.J."/>
        </authorList>
    </citation>
    <scope>NUCLEOTIDE SEQUENCE</scope>
    <source>
        <strain evidence="2">RS0144</strain>
    </source>
</reference>
<dbReference type="AlphaFoldDB" id="A0AAV5TLJ9"/>
<dbReference type="EMBL" id="BTSX01000004">
    <property type="protein sequence ID" value="GMS95245.1"/>
    <property type="molecule type" value="Genomic_DNA"/>
</dbReference>
<organism evidence="2 3">
    <name type="scientific">Pristionchus entomophagus</name>
    <dbReference type="NCBI Taxonomy" id="358040"/>
    <lineage>
        <taxon>Eukaryota</taxon>
        <taxon>Metazoa</taxon>
        <taxon>Ecdysozoa</taxon>
        <taxon>Nematoda</taxon>
        <taxon>Chromadorea</taxon>
        <taxon>Rhabditida</taxon>
        <taxon>Rhabditina</taxon>
        <taxon>Diplogasteromorpha</taxon>
        <taxon>Diplogasteroidea</taxon>
        <taxon>Neodiplogasteridae</taxon>
        <taxon>Pristionchus</taxon>
    </lineage>
</organism>
<feature type="domain" description="ZMIZ1 N-terminal" evidence="1">
    <location>
        <begin position="24"/>
        <end position="75"/>
    </location>
</feature>